<evidence type="ECO:0000313" key="3">
    <source>
        <dbReference type="Proteomes" id="UP001177023"/>
    </source>
</evidence>
<feature type="non-terminal residue" evidence="2">
    <location>
        <position position="1"/>
    </location>
</feature>
<feature type="region of interest" description="Disordered" evidence="1">
    <location>
        <begin position="1"/>
        <end position="23"/>
    </location>
</feature>
<evidence type="ECO:0000313" key="2">
    <source>
        <dbReference type="EMBL" id="CAJ0577320.1"/>
    </source>
</evidence>
<protein>
    <submittedName>
        <fullName evidence="2">Uncharacterized protein</fullName>
    </submittedName>
</protein>
<evidence type="ECO:0000256" key="1">
    <source>
        <dbReference type="SAM" id="MobiDB-lite"/>
    </source>
</evidence>
<name>A0AA36G689_9BILA</name>
<reference evidence="2" key="1">
    <citation type="submission" date="2023-06" db="EMBL/GenBank/DDBJ databases">
        <authorList>
            <person name="Delattre M."/>
        </authorList>
    </citation>
    <scope>NUCLEOTIDE SEQUENCE</scope>
    <source>
        <strain evidence="2">AF72</strain>
    </source>
</reference>
<dbReference type="AlphaFoldDB" id="A0AA36G689"/>
<proteinExistence type="predicted"/>
<organism evidence="2 3">
    <name type="scientific">Mesorhabditis spiculigera</name>
    <dbReference type="NCBI Taxonomy" id="96644"/>
    <lineage>
        <taxon>Eukaryota</taxon>
        <taxon>Metazoa</taxon>
        <taxon>Ecdysozoa</taxon>
        <taxon>Nematoda</taxon>
        <taxon>Chromadorea</taxon>
        <taxon>Rhabditida</taxon>
        <taxon>Rhabditina</taxon>
        <taxon>Rhabditomorpha</taxon>
        <taxon>Rhabditoidea</taxon>
        <taxon>Rhabditidae</taxon>
        <taxon>Mesorhabditinae</taxon>
        <taxon>Mesorhabditis</taxon>
    </lineage>
</organism>
<comment type="caution">
    <text evidence="2">The sequence shown here is derived from an EMBL/GenBank/DDBJ whole genome shotgun (WGS) entry which is preliminary data.</text>
</comment>
<sequence>MLSRSGVGTKPTVDQKSPAATPQPRYFTTAHHQHAHLRNSTNDVTDQYAEINRDTIGKSHFTQNPPFQLNRDTIETSYFTQIPQNPPLQRRPTTAEILQEQFIKEEAAKPPTADQQQPKKWIDHPIAPYVIKQDPWTEEDYARLIINPEFDQLREITWADEERWESCLQLYRRKTLAKDIPLATRITNCRQMHGVIAHDNNQETSFPITGITRLPDIVKFRQEATDVIRYHTENPTAAPEIIQGNLITSHSPTILKPPFSANMPMLYRVINTKGPGSMTIEAMHFELFWQRPELRYLALDAQTSWNRSSQTRGTMPTQTSIGDLVWVYNITLPWELVMKRHIQNAIESTRYDYWTTTQDVIPILQVKEFDLVTPSTRAPTTCIIQHIDPDYNNPYIKSTTIRIPGEYRPCLVGRDINRNQDQYQLGAVMACTPRNEAPASIYLVSIPRTSEEDD</sequence>
<keyword evidence="3" id="KW-1185">Reference proteome</keyword>
<dbReference type="Proteomes" id="UP001177023">
    <property type="component" value="Unassembled WGS sequence"/>
</dbReference>
<accession>A0AA36G689</accession>
<dbReference type="EMBL" id="CATQJA010002650">
    <property type="protein sequence ID" value="CAJ0577320.1"/>
    <property type="molecule type" value="Genomic_DNA"/>
</dbReference>
<gene>
    <name evidence="2" type="ORF">MSPICULIGERA_LOCUS15596</name>
</gene>